<dbReference type="RefSeq" id="WP_209141451.1">
    <property type="nucleotide sequence ID" value="NZ_JAGHKO010000006.1"/>
</dbReference>
<reference evidence="1 2" key="1">
    <citation type="submission" date="2021-03" db="EMBL/GenBank/DDBJ databases">
        <title>Assistant Professor.</title>
        <authorList>
            <person name="Huq M.A."/>
        </authorList>
    </citation>
    <scope>NUCLEOTIDE SEQUENCE [LARGE SCALE GENOMIC DNA]</scope>
    <source>
        <strain evidence="1 2">MAH-29</strain>
    </source>
</reference>
<dbReference type="Proteomes" id="UP000677244">
    <property type="component" value="Unassembled WGS sequence"/>
</dbReference>
<dbReference type="EMBL" id="JAGHKO010000006">
    <property type="protein sequence ID" value="MBO9203398.1"/>
    <property type="molecule type" value="Genomic_DNA"/>
</dbReference>
<organism evidence="1 2">
    <name type="scientific">Niastella soli</name>
    <dbReference type="NCBI Taxonomy" id="2821487"/>
    <lineage>
        <taxon>Bacteria</taxon>
        <taxon>Pseudomonadati</taxon>
        <taxon>Bacteroidota</taxon>
        <taxon>Chitinophagia</taxon>
        <taxon>Chitinophagales</taxon>
        <taxon>Chitinophagaceae</taxon>
        <taxon>Niastella</taxon>
    </lineage>
</organism>
<evidence type="ECO:0000313" key="2">
    <source>
        <dbReference type="Proteomes" id="UP000677244"/>
    </source>
</evidence>
<evidence type="ECO:0000313" key="1">
    <source>
        <dbReference type="EMBL" id="MBO9203398.1"/>
    </source>
</evidence>
<keyword evidence="2" id="KW-1185">Reference proteome</keyword>
<name>A0ABS3Z059_9BACT</name>
<protein>
    <submittedName>
        <fullName evidence="1">Uncharacterized protein</fullName>
    </submittedName>
</protein>
<gene>
    <name evidence="1" type="ORF">J7I42_24145</name>
</gene>
<accession>A0ABS3Z059</accession>
<comment type="caution">
    <text evidence="1">The sequence shown here is derived from an EMBL/GenBank/DDBJ whole genome shotgun (WGS) entry which is preliminary data.</text>
</comment>
<proteinExistence type="predicted"/>
<sequence length="78" mass="8749">MNTIHNSIEEQRLAMLEMRSILNHIESTYGTNIPADILNAIAELAKANRTKSTSHTRELNHTVGVDEFCKKNNLSLGK</sequence>